<reference evidence="12 13" key="1">
    <citation type="journal article" date="2016" name="Front. Microbiol.">
        <title>Fuerstia marisgermanicae gen. nov., sp. nov., an Unusual Member of the Phylum Planctomycetes from the German Wadden Sea.</title>
        <authorList>
            <person name="Kohn T."/>
            <person name="Heuer A."/>
            <person name="Jogler M."/>
            <person name="Vollmers J."/>
            <person name="Boedeker C."/>
            <person name="Bunk B."/>
            <person name="Rast P."/>
            <person name="Borchert D."/>
            <person name="Glockner I."/>
            <person name="Freese H.M."/>
            <person name="Klenk H.P."/>
            <person name="Overmann J."/>
            <person name="Kaster A.K."/>
            <person name="Rohde M."/>
            <person name="Wiegand S."/>
            <person name="Jogler C."/>
        </authorList>
    </citation>
    <scope>NUCLEOTIDE SEQUENCE [LARGE SCALE GENOMIC DNA]</scope>
    <source>
        <strain evidence="12 13">NH11</strain>
    </source>
</reference>
<keyword evidence="6" id="KW-0805">Transcription regulation</keyword>
<dbReference type="NCBIfam" id="TIGR00498">
    <property type="entry name" value="lexA"/>
    <property type="match status" value="1"/>
</dbReference>
<proteinExistence type="predicted"/>
<evidence type="ECO:0000256" key="1">
    <source>
        <dbReference type="ARBA" id="ARBA00022491"/>
    </source>
</evidence>
<dbReference type="Gene3D" id="2.10.109.10">
    <property type="entry name" value="Umud Fragment, subunit A"/>
    <property type="match status" value="1"/>
</dbReference>
<evidence type="ECO:0000256" key="9">
    <source>
        <dbReference type="ARBA" id="ARBA00023204"/>
    </source>
</evidence>
<keyword evidence="4 12" id="KW-0378">Hydrolase</keyword>
<sequence>MVTSEKRAALTKRQRDIFEFLKDKIINRGYGPTVREIGEHFEIKSPNGVMCHLKALEKKGLIRRESNMSRAICLSELIPKRLALPLIGTAVSGSPIQSAVSSEEQVEFEPVFTGGRKECLRIQGSAFQSLGIVDGDYVIVLRGEVGPEGSLVAALDDRHSVTLCRAPKDGDKLQPAIAGAFPTPTRQILGQVVGVVRNLEQAAVDVSPALAGMNGHPVSA</sequence>
<dbReference type="EC" id="3.4.21.88" evidence="12"/>
<dbReference type="GO" id="GO:0006281">
    <property type="term" value="P:DNA repair"/>
    <property type="evidence" value="ECO:0007669"/>
    <property type="project" value="UniProtKB-KW"/>
</dbReference>
<dbReference type="Proteomes" id="UP000187735">
    <property type="component" value="Chromosome"/>
</dbReference>
<dbReference type="GO" id="GO:0045892">
    <property type="term" value="P:negative regulation of DNA-templated transcription"/>
    <property type="evidence" value="ECO:0007669"/>
    <property type="project" value="InterPro"/>
</dbReference>
<dbReference type="GO" id="GO:0004252">
    <property type="term" value="F:serine-type endopeptidase activity"/>
    <property type="evidence" value="ECO:0007669"/>
    <property type="project" value="UniProtKB-EC"/>
</dbReference>
<dbReference type="GO" id="GO:0006508">
    <property type="term" value="P:proteolysis"/>
    <property type="evidence" value="ECO:0007669"/>
    <property type="project" value="InterPro"/>
</dbReference>
<dbReference type="SUPFAM" id="SSF46785">
    <property type="entry name" value="Winged helix' DNA-binding domain"/>
    <property type="match status" value="1"/>
</dbReference>
<evidence type="ECO:0000256" key="5">
    <source>
        <dbReference type="ARBA" id="ARBA00022813"/>
    </source>
</evidence>
<evidence type="ECO:0000256" key="4">
    <source>
        <dbReference type="ARBA" id="ARBA00022801"/>
    </source>
</evidence>
<evidence type="ECO:0000256" key="10">
    <source>
        <dbReference type="ARBA" id="ARBA00023236"/>
    </source>
</evidence>
<evidence type="ECO:0000256" key="7">
    <source>
        <dbReference type="ARBA" id="ARBA00023125"/>
    </source>
</evidence>
<dbReference type="KEGG" id="fmr:Fuma_02157"/>
<dbReference type="SUPFAM" id="SSF51306">
    <property type="entry name" value="LexA/Signal peptidase"/>
    <property type="match status" value="1"/>
</dbReference>
<evidence type="ECO:0000259" key="11">
    <source>
        <dbReference type="Pfam" id="PF01726"/>
    </source>
</evidence>
<keyword evidence="5" id="KW-0068">Autocatalytic cleavage</keyword>
<gene>
    <name evidence="12" type="primary">lexA_2</name>
    <name evidence="12" type="ORF">Fuma_02157</name>
</gene>
<dbReference type="AlphaFoldDB" id="A0A1P8WEP9"/>
<dbReference type="Pfam" id="PF01726">
    <property type="entry name" value="LexA_DNA_bind"/>
    <property type="match status" value="1"/>
</dbReference>
<protein>
    <submittedName>
        <fullName evidence="12">LexA repressor</fullName>
        <ecNumber evidence="12">3.4.21.88</ecNumber>
    </submittedName>
</protein>
<dbReference type="GO" id="GO:0009432">
    <property type="term" value="P:SOS response"/>
    <property type="evidence" value="ECO:0007669"/>
    <property type="project" value="UniProtKB-KW"/>
</dbReference>
<dbReference type="EMBL" id="CP017641">
    <property type="protein sequence ID" value="APZ92546.1"/>
    <property type="molecule type" value="Genomic_DNA"/>
</dbReference>
<keyword evidence="8" id="KW-0804">Transcription</keyword>
<dbReference type="InterPro" id="IPR036390">
    <property type="entry name" value="WH_DNA-bd_sf"/>
</dbReference>
<dbReference type="GO" id="GO:0003677">
    <property type="term" value="F:DNA binding"/>
    <property type="evidence" value="ECO:0007669"/>
    <property type="project" value="UniProtKB-KW"/>
</dbReference>
<evidence type="ECO:0000256" key="3">
    <source>
        <dbReference type="ARBA" id="ARBA00022763"/>
    </source>
</evidence>
<name>A0A1P8WEP9_9PLAN</name>
<dbReference type="PANTHER" id="PTHR33516">
    <property type="entry name" value="LEXA REPRESSOR"/>
    <property type="match status" value="1"/>
</dbReference>
<dbReference type="STRING" id="1891926.Fuma_02157"/>
<evidence type="ECO:0000256" key="6">
    <source>
        <dbReference type="ARBA" id="ARBA00023015"/>
    </source>
</evidence>
<keyword evidence="1" id="KW-0678">Repressor</keyword>
<organism evidence="12 13">
    <name type="scientific">Fuerstiella marisgermanici</name>
    <dbReference type="NCBI Taxonomy" id="1891926"/>
    <lineage>
        <taxon>Bacteria</taxon>
        <taxon>Pseudomonadati</taxon>
        <taxon>Planctomycetota</taxon>
        <taxon>Planctomycetia</taxon>
        <taxon>Planctomycetales</taxon>
        <taxon>Planctomycetaceae</taxon>
        <taxon>Fuerstiella</taxon>
    </lineage>
</organism>
<evidence type="ECO:0000313" key="13">
    <source>
        <dbReference type="Proteomes" id="UP000187735"/>
    </source>
</evidence>
<keyword evidence="10" id="KW-0742">SOS response</keyword>
<dbReference type="InterPro" id="IPR006199">
    <property type="entry name" value="LexA_DNA-bd_dom"/>
</dbReference>
<keyword evidence="2" id="KW-0235">DNA replication</keyword>
<keyword evidence="9" id="KW-0234">DNA repair</keyword>
<evidence type="ECO:0000256" key="2">
    <source>
        <dbReference type="ARBA" id="ARBA00022705"/>
    </source>
</evidence>
<dbReference type="PANTHER" id="PTHR33516:SF2">
    <property type="entry name" value="LEXA REPRESSOR-RELATED"/>
    <property type="match status" value="1"/>
</dbReference>
<dbReference type="OrthoDB" id="9802364at2"/>
<dbReference type="InterPro" id="IPR036286">
    <property type="entry name" value="LexA/Signal_pep-like_sf"/>
</dbReference>
<evidence type="ECO:0000256" key="8">
    <source>
        <dbReference type="ARBA" id="ARBA00023163"/>
    </source>
</evidence>
<accession>A0A1P8WEP9</accession>
<dbReference type="InterPro" id="IPR006200">
    <property type="entry name" value="LexA"/>
</dbReference>
<feature type="domain" description="LexA repressor DNA-binding" evidence="11">
    <location>
        <begin position="9"/>
        <end position="71"/>
    </location>
</feature>
<dbReference type="GO" id="GO:0006260">
    <property type="term" value="P:DNA replication"/>
    <property type="evidence" value="ECO:0007669"/>
    <property type="project" value="UniProtKB-KW"/>
</dbReference>
<dbReference type="RefSeq" id="WP_077024154.1">
    <property type="nucleotide sequence ID" value="NZ_CP017641.1"/>
</dbReference>
<dbReference type="FunFam" id="1.10.10.10:FF:000009">
    <property type="entry name" value="LexA repressor"/>
    <property type="match status" value="1"/>
</dbReference>
<dbReference type="Gene3D" id="1.10.10.10">
    <property type="entry name" value="Winged helix-like DNA-binding domain superfamily/Winged helix DNA-binding domain"/>
    <property type="match status" value="1"/>
</dbReference>
<keyword evidence="7" id="KW-0238">DNA-binding</keyword>
<evidence type="ECO:0000313" key="12">
    <source>
        <dbReference type="EMBL" id="APZ92546.1"/>
    </source>
</evidence>
<keyword evidence="13" id="KW-1185">Reference proteome</keyword>
<dbReference type="InterPro" id="IPR050077">
    <property type="entry name" value="LexA_repressor"/>
</dbReference>
<dbReference type="InterPro" id="IPR036388">
    <property type="entry name" value="WH-like_DNA-bd_sf"/>
</dbReference>
<keyword evidence="3" id="KW-0227">DNA damage</keyword>